<reference evidence="1 2" key="1">
    <citation type="submission" date="2019-05" db="EMBL/GenBank/DDBJ databases">
        <authorList>
            <person name="Lee S.D."/>
        </authorList>
    </citation>
    <scope>NUCLEOTIDE SEQUENCE [LARGE SCALE GENOMIC DNA]</scope>
    <source>
        <strain evidence="1 2">YC2-7</strain>
    </source>
</reference>
<dbReference type="CDD" id="cd06259">
    <property type="entry name" value="YdcF-like"/>
    <property type="match status" value="1"/>
</dbReference>
<proteinExistence type="predicted"/>
<gene>
    <name evidence="1" type="ORF">FGL95_16655</name>
</gene>
<dbReference type="EMBL" id="VCQU01000005">
    <property type="protein sequence ID" value="NMN96670.1"/>
    <property type="molecule type" value="Genomic_DNA"/>
</dbReference>
<protein>
    <submittedName>
        <fullName evidence="1">YdcF family protein</fullName>
    </submittedName>
</protein>
<sequence length="167" mass="18363">MLVGCAAVGWPIYVRPQIDPLRQADAIFVLGGTGYERYPYGVELAKSGYAKNVVFSNPSGDDDGWLTAKCAAPRNDGIKIECFVPDPPTTKGEGRKLRDLAAERGWHTIIAITYTPHVSRARFILQRCWDGDLIMAASPDRVSPLGWVWAYVYQTAGYIRAAVEPGC</sequence>
<organism evidence="1 2">
    <name type="scientific">Antrihabitans stalactiti</name>
    <dbReference type="NCBI Taxonomy" id="2584121"/>
    <lineage>
        <taxon>Bacteria</taxon>
        <taxon>Bacillati</taxon>
        <taxon>Actinomycetota</taxon>
        <taxon>Actinomycetes</taxon>
        <taxon>Mycobacteriales</taxon>
        <taxon>Nocardiaceae</taxon>
        <taxon>Antrihabitans</taxon>
    </lineage>
</organism>
<keyword evidence="2" id="KW-1185">Reference proteome</keyword>
<reference evidence="1 2" key="2">
    <citation type="submission" date="2020-06" db="EMBL/GenBank/DDBJ databases">
        <title>Antribacter stalactiti gen. nov., sp. nov., a new member of the family Nacardiaceae isolated from a cave.</title>
        <authorList>
            <person name="Kim I.S."/>
        </authorList>
    </citation>
    <scope>NUCLEOTIDE SEQUENCE [LARGE SCALE GENOMIC DNA]</scope>
    <source>
        <strain evidence="1 2">YC2-7</strain>
    </source>
</reference>
<dbReference type="InterPro" id="IPR003848">
    <property type="entry name" value="DUF218"/>
</dbReference>
<comment type="caution">
    <text evidence="1">The sequence shown here is derived from an EMBL/GenBank/DDBJ whole genome shotgun (WGS) entry which is preliminary data.</text>
</comment>
<evidence type="ECO:0000313" key="1">
    <source>
        <dbReference type="EMBL" id="NMN96670.1"/>
    </source>
</evidence>
<evidence type="ECO:0000313" key="2">
    <source>
        <dbReference type="Proteomes" id="UP000535543"/>
    </source>
</evidence>
<dbReference type="AlphaFoldDB" id="A0A848KK92"/>
<dbReference type="Proteomes" id="UP000535543">
    <property type="component" value="Unassembled WGS sequence"/>
</dbReference>
<accession>A0A848KK92</accession>
<name>A0A848KK92_9NOCA</name>